<evidence type="ECO:0000313" key="7">
    <source>
        <dbReference type="EMBL" id="WYV99306.1"/>
    </source>
</evidence>
<dbReference type="InterPro" id="IPR016185">
    <property type="entry name" value="PreATP-grasp_dom_sf"/>
</dbReference>
<protein>
    <submittedName>
        <fullName evidence="7">Glutathionylspermidine synthase</fullName>
    </submittedName>
</protein>
<evidence type="ECO:0000256" key="2">
    <source>
        <dbReference type="ARBA" id="ARBA00022723"/>
    </source>
</evidence>
<evidence type="ECO:0000256" key="3">
    <source>
        <dbReference type="ARBA" id="ARBA00022741"/>
    </source>
</evidence>
<name>A0AAX4MXV2_9CAUD</name>
<dbReference type="SUPFAM" id="SSF56059">
    <property type="entry name" value="Glutathione synthetase ATP-binding domain-like"/>
    <property type="match status" value="1"/>
</dbReference>
<dbReference type="EMBL" id="PP496414">
    <property type="protein sequence ID" value="WYV99306.1"/>
    <property type="molecule type" value="Genomic_DNA"/>
</dbReference>
<evidence type="ECO:0000256" key="5">
    <source>
        <dbReference type="ARBA" id="ARBA00022842"/>
    </source>
</evidence>
<sequence length="431" mass="50175">MKVVHKEISFNLGEVTAQEVPYLNAFYRHEGELNKDINDLLAFPLANQNAMPFYTIKDSTTYKLNEQFEAYYAMMKDALKIAMEDRELMDKFFDCEFWRKHGDSFLPYAKYTFQKNHPALYGRYDACFDPVTETLKGVYEFNGDTPVMLFESVNLQARYSEELGTDQYNNYEAIFKEQIGKQNYNEVAVVVGTDYVEDMATADTLCQMFRAALPAATVQFGDIKELDFDHANLNKPFILKDDTEHLDAVFILSPWEEMIENFPKMLDHWERWVDNVHLYEPAWRWFFAHKGMTALCWKLMITNVEFMQKHINVRIIPTWLQADSQQGLLRGGKWVEKPVVGRLSNNIKIWDDGKVVSDTGGFYTGENTVFQLYVAPKQVEGRNNFIMGFWMCGDHAATLCMREFDSEVLSISNERYIPHIVVEDEDGMEHA</sequence>
<keyword evidence="4" id="KW-0067">ATP-binding</keyword>
<dbReference type="Proteomes" id="UP001433872">
    <property type="component" value="Segment"/>
</dbReference>
<organism evidence="7 8">
    <name type="scientific">Pseudomonas phage vB_PpuM-KoPa-4</name>
    <dbReference type="NCBI Taxonomy" id="3132618"/>
    <lineage>
        <taxon>Viruses</taxon>
        <taxon>Duplodnaviria</taxon>
        <taxon>Heunggongvirae</taxon>
        <taxon>Uroviricota</taxon>
        <taxon>Caudoviricetes</taxon>
        <taxon>Vandenendeviridae</taxon>
        <taxon>Gorskivirinae</taxon>
        <taxon>Tartuvirus</taxon>
        <taxon>Tartuvirus kopa4</taxon>
    </lineage>
</organism>
<evidence type="ECO:0000256" key="4">
    <source>
        <dbReference type="ARBA" id="ARBA00022840"/>
    </source>
</evidence>
<keyword evidence="8" id="KW-1185">Reference proteome</keyword>
<dbReference type="GO" id="GO:0005524">
    <property type="term" value="F:ATP binding"/>
    <property type="evidence" value="ECO:0007669"/>
    <property type="project" value="UniProtKB-KW"/>
</dbReference>
<proteinExistence type="predicted"/>
<dbReference type="Gene3D" id="3.30.1490.330">
    <property type="match status" value="1"/>
</dbReference>
<dbReference type="GO" id="GO:0016874">
    <property type="term" value="F:ligase activity"/>
    <property type="evidence" value="ECO:0007669"/>
    <property type="project" value="UniProtKB-KW"/>
</dbReference>
<gene>
    <name evidence="7" type="ORF">KoPa4_00138</name>
</gene>
<reference evidence="7" key="1">
    <citation type="submission" date="2024-03" db="EMBL/GenBank/DDBJ databases">
        <title>Isolation and characterization of a phage collection against Pseudomonas putida.</title>
        <authorList>
            <person name="Brauer A."/>
            <person name="Rosendahl S."/>
            <person name="Kangsep A."/>
            <person name="Rikberg R."/>
            <person name="Lewanczyk A.C."/>
            <person name="Horak R."/>
            <person name="Tamman H."/>
        </authorList>
    </citation>
    <scope>NUCLEOTIDE SEQUENCE</scope>
</reference>
<dbReference type="Pfam" id="PF03738">
    <property type="entry name" value="GSP_synth"/>
    <property type="match status" value="1"/>
</dbReference>
<dbReference type="GO" id="GO:0046872">
    <property type="term" value="F:metal ion binding"/>
    <property type="evidence" value="ECO:0007669"/>
    <property type="project" value="UniProtKB-KW"/>
</dbReference>
<keyword evidence="1" id="KW-0436">Ligase</keyword>
<evidence type="ECO:0000259" key="6">
    <source>
        <dbReference type="Pfam" id="PF03738"/>
    </source>
</evidence>
<evidence type="ECO:0000313" key="8">
    <source>
        <dbReference type="Proteomes" id="UP001433872"/>
    </source>
</evidence>
<keyword evidence="2" id="KW-0479">Metal-binding</keyword>
<dbReference type="SUPFAM" id="SSF52440">
    <property type="entry name" value="PreATP-grasp domain"/>
    <property type="match status" value="1"/>
</dbReference>
<keyword evidence="5" id="KW-0460">Magnesium</keyword>
<dbReference type="InterPro" id="IPR005494">
    <property type="entry name" value="GSPS_pre-ATP-grasp-like_dom"/>
</dbReference>
<keyword evidence="3" id="KW-0547">Nucleotide-binding</keyword>
<evidence type="ECO:0000256" key="1">
    <source>
        <dbReference type="ARBA" id="ARBA00022598"/>
    </source>
</evidence>
<feature type="domain" description="Glutathionylspermidine synthase pre-ATP-grasp-like" evidence="6">
    <location>
        <begin position="54"/>
        <end position="421"/>
    </location>
</feature>
<accession>A0AAX4MXV2</accession>